<name>A0A4Q7KEE0_9PSEU</name>
<accession>A0A4Q7KEE0</accession>
<dbReference type="PANTHER" id="PTHR42695">
    <property type="entry name" value="GLUTAMINE AMIDOTRANSFERASE YLR126C-RELATED"/>
    <property type="match status" value="1"/>
</dbReference>
<dbReference type="AlphaFoldDB" id="A0A4Q7KEE0"/>
<organism evidence="2 3">
    <name type="scientific">Herbihabitans rhizosphaerae</name>
    <dbReference type="NCBI Taxonomy" id="1872711"/>
    <lineage>
        <taxon>Bacteria</taxon>
        <taxon>Bacillati</taxon>
        <taxon>Actinomycetota</taxon>
        <taxon>Actinomycetes</taxon>
        <taxon>Pseudonocardiales</taxon>
        <taxon>Pseudonocardiaceae</taxon>
        <taxon>Herbihabitans</taxon>
    </lineage>
</organism>
<dbReference type="SUPFAM" id="SSF52317">
    <property type="entry name" value="Class I glutamine amidotransferase-like"/>
    <property type="match status" value="1"/>
</dbReference>
<keyword evidence="2" id="KW-0315">Glutamine amidotransferase</keyword>
<proteinExistence type="predicted"/>
<dbReference type="Pfam" id="PF00117">
    <property type="entry name" value="GATase"/>
    <property type="match status" value="1"/>
</dbReference>
<dbReference type="Proteomes" id="UP000294257">
    <property type="component" value="Unassembled WGS sequence"/>
</dbReference>
<dbReference type="RefSeq" id="WP_242613752.1">
    <property type="nucleotide sequence ID" value="NZ_SGWQ01000013.1"/>
</dbReference>
<dbReference type="PROSITE" id="PS51273">
    <property type="entry name" value="GATASE_TYPE_1"/>
    <property type="match status" value="1"/>
</dbReference>
<dbReference type="GO" id="GO:0016740">
    <property type="term" value="F:transferase activity"/>
    <property type="evidence" value="ECO:0007669"/>
    <property type="project" value="UniProtKB-KW"/>
</dbReference>
<reference evidence="2 3" key="1">
    <citation type="submission" date="2019-02" db="EMBL/GenBank/DDBJ databases">
        <title>Genomic Encyclopedia of Type Strains, Phase IV (KMG-IV): sequencing the most valuable type-strain genomes for metagenomic binning, comparative biology and taxonomic classification.</title>
        <authorList>
            <person name="Goeker M."/>
        </authorList>
    </citation>
    <scope>NUCLEOTIDE SEQUENCE [LARGE SCALE GENOMIC DNA]</scope>
    <source>
        <strain evidence="2 3">DSM 101727</strain>
    </source>
</reference>
<sequence length="248" mass="26389">MEHPTILVLQPSDADPPARLGEWLTDAGAELDVLRPFADPVPATAADYAGVVCLGGRMAATDDLDHPWLADVRRLLADATRSRTAVLGVCLGAQLLAVATGGRVAAGEHGPEAGPSLVAKRDAAWVDPLFADLPLMPDVLQFHGDVIDPLPPGAELLAASPRYPNQAFRIGGYGYGVQFHIETTPDLVREWARDNDRVAAALAPDALDQLDEAHEGIEQSWRPFTARFVDLAAGRLEPVGGRHGLPLV</sequence>
<dbReference type="GO" id="GO:0005829">
    <property type="term" value="C:cytosol"/>
    <property type="evidence" value="ECO:0007669"/>
    <property type="project" value="TreeGrafter"/>
</dbReference>
<dbReference type="InterPro" id="IPR017926">
    <property type="entry name" value="GATASE"/>
</dbReference>
<evidence type="ECO:0000259" key="1">
    <source>
        <dbReference type="Pfam" id="PF00117"/>
    </source>
</evidence>
<comment type="caution">
    <text evidence="2">The sequence shown here is derived from an EMBL/GenBank/DDBJ whole genome shotgun (WGS) entry which is preliminary data.</text>
</comment>
<evidence type="ECO:0000313" key="2">
    <source>
        <dbReference type="EMBL" id="RZS32300.1"/>
    </source>
</evidence>
<evidence type="ECO:0000313" key="3">
    <source>
        <dbReference type="Proteomes" id="UP000294257"/>
    </source>
</evidence>
<dbReference type="PANTHER" id="PTHR42695:SF5">
    <property type="entry name" value="GLUTAMINE AMIDOTRANSFERASE YLR126C-RELATED"/>
    <property type="match status" value="1"/>
</dbReference>
<keyword evidence="2" id="KW-0808">Transferase</keyword>
<keyword evidence="3" id="KW-1185">Reference proteome</keyword>
<protein>
    <submittedName>
        <fullName evidence="2">GMP synthase-like glutamine amidotransferase</fullName>
    </submittedName>
</protein>
<gene>
    <name evidence="2" type="ORF">EV193_113144</name>
</gene>
<dbReference type="InterPro" id="IPR044992">
    <property type="entry name" value="ChyE-like"/>
</dbReference>
<dbReference type="InterPro" id="IPR029062">
    <property type="entry name" value="Class_I_gatase-like"/>
</dbReference>
<feature type="domain" description="Glutamine amidotransferase" evidence="1">
    <location>
        <begin position="28"/>
        <end position="185"/>
    </location>
</feature>
<dbReference type="EMBL" id="SGWQ01000013">
    <property type="protein sequence ID" value="RZS32300.1"/>
    <property type="molecule type" value="Genomic_DNA"/>
</dbReference>
<dbReference type="Gene3D" id="3.40.50.880">
    <property type="match status" value="1"/>
</dbReference>
<dbReference type="CDD" id="cd01741">
    <property type="entry name" value="GATase1_1"/>
    <property type="match status" value="1"/>
</dbReference>